<sequence>MSWIERILAKPKSGKRRNIPEGVWSKCTSCDAILYGADLERSLNVCPKCDHHMRIGGRRRLEAFFDTDTMTEIGAELEPQDILKFRDSKKYKDRISAAQKATGEKDALIAGKGKLKGMPIVAVAFEFEFMGGSMAS</sequence>
<dbReference type="Proteomes" id="UP000241514">
    <property type="component" value="Unassembled WGS sequence"/>
</dbReference>
<dbReference type="SUPFAM" id="SSF52096">
    <property type="entry name" value="ClpP/crotonase"/>
    <property type="match status" value="1"/>
</dbReference>
<dbReference type="InterPro" id="IPR041010">
    <property type="entry name" value="Znf-ACC"/>
</dbReference>
<protein>
    <submittedName>
        <fullName evidence="8">Acetyl-CoA carboxylase carboxyl transferase subunit beta</fullName>
        <ecNumber evidence="8">6.4.1.2</ecNumber>
    </submittedName>
</protein>
<keyword evidence="5" id="KW-0862">Zinc</keyword>
<comment type="subcellular location">
    <subcellularLocation>
        <location evidence="1">Cytoplasm</location>
    </subcellularLocation>
</comment>
<reference evidence="8 9" key="1">
    <citation type="submission" date="2018-03" db="EMBL/GenBank/DDBJ databases">
        <title>Cross-interface Injection: A General Nanoliter Liquid Handling Method Applied to Single Cells Genome Amplification Automated Nanoliter Liquid Handling Applied to Single Cell Multiple Displacement Amplification.</title>
        <authorList>
            <person name="Yun J."/>
            <person name="Xu P."/>
            <person name="Xu J."/>
            <person name="Dai X."/>
            <person name="Wang Y."/>
            <person name="Zheng X."/>
            <person name="Cao C."/>
            <person name="Yi Q."/>
            <person name="Zhu Y."/>
            <person name="Wang L."/>
            <person name="Dong Z."/>
            <person name="Huang Y."/>
            <person name="Huang L."/>
            <person name="Du W."/>
        </authorList>
    </citation>
    <scope>NUCLEOTIDE SEQUENCE [LARGE SCALE GENOMIC DNA]</scope>
    <source>
        <strain evidence="8 9">A9-4</strain>
    </source>
</reference>
<evidence type="ECO:0000313" key="8">
    <source>
        <dbReference type="EMBL" id="PTB87806.1"/>
    </source>
</evidence>
<keyword evidence="8" id="KW-0436">Ligase</keyword>
<dbReference type="GO" id="GO:2001295">
    <property type="term" value="P:malonyl-CoA biosynthetic process"/>
    <property type="evidence" value="ECO:0007669"/>
    <property type="project" value="TreeGrafter"/>
</dbReference>
<dbReference type="GO" id="GO:0003989">
    <property type="term" value="F:acetyl-CoA carboxylase activity"/>
    <property type="evidence" value="ECO:0007669"/>
    <property type="project" value="UniProtKB-EC"/>
</dbReference>
<feature type="non-terminal residue" evidence="8">
    <location>
        <position position="136"/>
    </location>
</feature>
<name>A0A6N4DH98_9GAMM</name>
<dbReference type="GO" id="GO:0009329">
    <property type="term" value="C:acetate CoA-transferase complex"/>
    <property type="evidence" value="ECO:0007669"/>
    <property type="project" value="TreeGrafter"/>
</dbReference>
<evidence type="ECO:0000256" key="4">
    <source>
        <dbReference type="ARBA" id="ARBA00022771"/>
    </source>
</evidence>
<dbReference type="GO" id="GO:0016740">
    <property type="term" value="F:transferase activity"/>
    <property type="evidence" value="ECO:0007669"/>
    <property type="project" value="UniProtKB-KW"/>
</dbReference>
<dbReference type="InterPro" id="IPR029045">
    <property type="entry name" value="ClpP/crotonase-like_dom_sf"/>
</dbReference>
<evidence type="ECO:0000256" key="2">
    <source>
        <dbReference type="ARBA" id="ARBA00022679"/>
    </source>
</evidence>
<organism evidence="8 9">
    <name type="scientific">Pseudidiomarina aestuarii</name>
    <dbReference type="NCBI Taxonomy" id="624146"/>
    <lineage>
        <taxon>Bacteria</taxon>
        <taxon>Pseudomonadati</taxon>
        <taxon>Pseudomonadota</taxon>
        <taxon>Gammaproteobacteria</taxon>
        <taxon>Alteromonadales</taxon>
        <taxon>Idiomarinaceae</taxon>
        <taxon>Pseudidiomarina</taxon>
    </lineage>
</organism>
<proteinExistence type="predicted"/>
<feature type="domain" description="CoA carboxyltransferase N-terminal" evidence="7">
    <location>
        <begin position="23"/>
        <end position="136"/>
    </location>
</feature>
<dbReference type="InterPro" id="IPR011762">
    <property type="entry name" value="COA_CT_N"/>
</dbReference>
<dbReference type="Pfam" id="PF17848">
    <property type="entry name" value="Zn_ribbon_ACC"/>
    <property type="match status" value="1"/>
</dbReference>
<dbReference type="EMBL" id="PYVG01000157">
    <property type="protein sequence ID" value="PTB87806.1"/>
    <property type="molecule type" value="Genomic_DNA"/>
</dbReference>
<keyword evidence="4" id="KW-0863">Zinc-finger</keyword>
<dbReference type="GO" id="GO:0008270">
    <property type="term" value="F:zinc ion binding"/>
    <property type="evidence" value="ECO:0007669"/>
    <property type="project" value="UniProtKB-KW"/>
</dbReference>
<dbReference type="PROSITE" id="PS50980">
    <property type="entry name" value="COA_CT_NTER"/>
    <property type="match status" value="1"/>
</dbReference>
<gene>
    <name evidence="8" type="ORF">C9928_07235</name>
</gene>
<accession>A0A6N4DH98</accession>
<dbReference type="EC" id="6.4.1.2" evidence="8"/>
<evidence type="ECO:0000256" key="5">
    <source>
        <dbReference type="ARBA" id="ARBA00022833"/>
    </source>
</evidence>
<dbReference type="PANTHER" id="PTHR42995">
    <property type="entry name" value="ACETYL-COENZYME A CARBOXYLASE CARBOXYL TRANSFERASE SUBUNIT BETA, CHLOROPLASTIC"/>
    <property type="match status" value="1"/>
</dbReference>
<dbReference type="Gene3D" id="3.90.226.10">
    <property type="entry name" value="2-enoyl-CoA Hydratase, Chain A, domain 1"/>
    <property type="match status" value="1"/>
</dbReference>
<evidence type="ECO:0000259" key="7">
    <source>
        <dbReference type="PROSITE" id="PS50980"/>
    </source>
</evidence>
<dbReference type="GO" id="GO:0006633">
    <property type="term" value="P:fatty acid biosynthetic process"/>
    <property type="evidence" value="ECO:0007669"/>
    <property type="project" value="TreeGrafter"/>
</dbReference>
<keyword evidence="3" id="KW-0479">Metal-binding</keyword>
<evidence type="ECO:0000313" key="9">
    <source>
        <dbReference type="Proteomes" id="UP000241514"/>
    </source>
</evidence>
<evidence type="ECO:0000256" key="1">
    <source>
        <dbReference type="ARBA" id="ARBA00004496"/>
    </source>
</evidence>
<keyword evidence="2 8" id="KW-0808">Transferase</keyword>
<dbReference type="PANTHER" id="PTHR42995:SF5">
    <property type="entry name" value="ACETYL-COENZYME A CARBOXYLASE CARBOXYL TRANSFERASE SUBUNIT BETA, CHLOROPLASTIC"/>
    <property type="match status" value="1"/>
</dbReference>
<comment type="function">
    <text evidence="6">Component of the acetyl coenzyme A carboxylase (ACC) complex. Biotin carboxylase (BC) catalyzes the carboxylation of biotin on its carrier protein (BCCP) and then the CO(2) group is transferred by the transcarboxylase to acetyl-CoA to form malonyl-CoA.</text>
</comment>
<dbReference type="AlphaFoldDB" id="A0A6N4DH98"/>
<evidence type="ECO:0000256" key="3">
    <source>
        <dbReference type="ARBA" id="ARBA00022723"/>
    </source>
</evidence>
<evidence type="ECO:0000256" key="6">
    <source>
        <dbReference type="ARBA" id="ARBA00025280"/>
    </source>
</evidence>
<comment type="caution">
    <text evidence="8">The sequence shown here is derived from an EMBL/GenBank/DDBJ whole genome shotgun (WGS) entry which is preliminary data.</text>
</comment>